<dbReference type="InterPro" id="IPR050807">
    <property type="entry name" value="TransReg_Diox_bact_type"/>
</dbReference>
<name>A0A1T4N726_9FIRM</name>
<feature type="domain" description="HTH cro/C1-type" evidence="2">
    <location>
        <begin position="7"/>
        <end position="61"/>
    </location>
</feature>
<accession>A0A1T4N726</accession>
<dbReference type="SMART" id="SM00530">
    <property type="entry name" value="HTH_XRE"/>
    <property type="match status" value="3"/>
</dbReference>
<evidence type="ECO:0000256" key="1">
    <source>
        <dbReference type="ARBA" id="ARBA00023125"/>
    </source>
</evidence>
<dbReference type="CDD" id="cd00093">
    <property type="entry name" value="HTH_XRE"/>
    <property type="match status" value="3"/>
</dbReference>
<dbReference type="GO" id="GO:0003677">
    <property type="term" value="F:DNA binding"/>
    <property type="evidence" value="ECO:0007669"/>
    <property type="project" value="UniProtKB-KW"/>
</dbReference>
<dbReference type="Gene3D" id="1.10.260.40">
    <property type="entry name" value="lambda repressor-like DNA-binding domains"/>
    <property type="match status" value="3"/>
</dbReference>
<dbReference type="EMBL" id="FUWM01000013">
    <property type="protein sequence ID" value="SJZ75024.1"/>
    <property type="molecule type" value="Genomic_DNA"/>
</dbReference>
<dbReference type="AlphaFoldDB" id="A0A1T4N726"/>
<dbReference type="PANTHER" id="PTHR46797:SF2">
    <property type="entry name" value="TRANSCRIPTIONAL REGULATOR"/>
    <property type="match status" value="1"/>
</dbReference>
<keyword evidence="1 3" id="KW-0238">DNA-binding</keyword>
<dbReference type="Pfam" id="PF01381">
    <property type="entry name" value="HTH_3"/>
    <property type="match status" value="2"/>
</dbReference>
<protein>
    <submittedName>
        <fullName evidence="3">DNA-binding transcriptional regulator, XRE-family HTH domain</fullName>
    </submittedName>
</protein>
<gene>
    <name evidence="3" type="ORF">SAMN02745118_01722</name>
</gene>
<feature type="domain" description="HTH cro/C1-type" evidence="2">
    <location>
        <begin position="143"/>
        <end position="197"/>
    </location>
</feature>
<dbReference type="PROSITE" id="PS50943">
    <property type="entry name" value="HTH_CROC1"/>
    <property type="match status" value="3"/>
</dbReference>
<reference evidence="4" key="1">
    <citation type="submission" date="2017-02" db="EMBL/GenBank/DDBJ databases">
        <authorList>
            <person name="Varghese N."/>
            <person name="Submissions S."/>
        </authorList>
    </citation>
    <scope>NUCLEOTIDE SEQUENCE [LARGE SCALE GENOMIC DNA]</scope>
    <source>
        <strain evidence="4">ATCC BAA-73</strain>
    </source>
</reference>
<evidence type="ECO:0000313" key="3">
    <source>
        <dbReference type="EMBL" id="SJZ75024.1"/>
    </source>
</evidence>
<proteinExistence type="predicted"/>
<dbReference type="GO" id="GO:0003700">
    <property type="term" value="F:DNA-binding transcription factor activity"/>
    <property type="evidence" value="ECO:0007669"/>
    <property type="project" value="TreeGrafter"/>
</dbReference>
<dbReference type="PANTHER" id="PTHR46797">
    <property type="entry name" value="HTH-TYPE TRANSCRIPTIONAL REGULATOR"/>
    <property type="match status" value="1"/>
</dbReference>
<feature type="domain" description="HTH cro/C1-type" evidence="2">
    <location>
        <begin position="75"/>
        <end position="129"/>
    </location>
</feature>
<dbReference type="InterPro" id="IPR010982">
    <property type="entry name" value="Lambda_DNA-bd_dom_sf"/>
</dbReference>
<keyword evidence="4" id="KW-1185">Reference proteome</keyword>
<dbReference type="OrthoDB" id="1684348at2"/>
<dbReference type="SUPFAM" id="SSF47413">
    <property type="entry name" value="lambda repressor-like DNA-binding domains"/>
    <property type="match status" value="3"/>
</dbReference>
<dbReference type="InterPro" id="IPR001387">
    <property type="entry name" value="Cro/C1-type_HTH"/>
</dbReference>
<evidence type="ECO:0000259" key="2">
    <source>
        <dbReference type="PROSITE" id="PS50943"/>
    </source>
</evidence>
<dbReference type="Pfam" id="PF12844">
    <property type="entry name" value="HTH_19"/>
    <property type="match status" value="1"/>
</dbReference>
<dbReference type="RefSeq" id="WP_078810186.1">
    <property type="nucleotide sequence ID" value="NZ_FUWM01000013.1"/>
</dbReference>
<dbReference type="Proteomes" id="UP000190625">
    <property type="component" value="Unassembled WGS sequence"/>
</dbReference>
<sequence>MTLGKRIRDFRKERGLTLKELSKQIGISYSFLSAIERNIKKPSLTTIKQVADTLNIPITYLFSDESEGQRVGDKLKLIREGRGLSLAEMASLTDIDKEELIKIEDNEAQPDLDTMEVLANALDVTVRYFLGKSTDQLQVGKRIKKVRETRGMTVTALAEKSNLSSGLISQIENQQTLPSVESLENIAETLGTSICYFLLEQEDIEDLLSSLSPEVRQMLGDPRIQSVLRAVRDFNKGELKYILNHIQFFRRNRDMLLE</sequence>
<dbReference type="GO" id="GO:0005829">
    <property type="term" value="C:cytosol"/>
    <property type="evidence" value="ECO:0007669"/>
    <property type="project" value="TreeGrafter"/>
</dbReference>
<evidence type="ECO:0000313" key="4">
    <source>
        <dbReference type="Proteomes" id="UP000190625"/>
    </source>
</evidence>
<dbReference type="STRING" id="142842.SAMN02745118_01722"/>
<organism evidence="3 4">
    <name type="scientific">Selenihalanaerobacter shriftii</name>
    <dbReference type="NCBI Taxonomy" id="142842"/>
    <lineage>
        <taxon>Bacteria</taxon>
        <taxon>Bacillati</taxon>
        <taxon>Bacillota</taxon>
        <taxon>Clostridia</taxon>
        <taxon>Halanaerobiales</taxon>
        <taxon>Halobacteroidaceae</taxon>
        <taxon>Selenihalanaerobacter</taxon>
    </lineage>
</organism>